<organism evidence="2 3">
    <name type="scientific">Nonomuraea aridisoli</name>
    <dbReference type="NCBI Taxonomy" id="2070368"/>
    <lineage>
        <taxon>Bacteria</taxon>
        <taxon>Bacillati</taxon>
        <taxon>Actinomycetota</taxon>
        <taxon>Actinomycetes</taxon>
        <taxon>Streptosporangiales</taxon>
        <taxon>Streptosporangiaceae</taxon>
        <taxon>Nonomuraea</taxon>
    </lineage>
</organism>
<dbReference type="EMBL" id="POUD01000044">
    <property type="protein sequence ID" value="PZG19037.1"/>
    <property type="molecule type" value="Genomic_DNA"/>
</dbReference>
<keyword evidence="1" id="KW-1133">Transmembrane helix</keyword>
<name>A0A2W2FBR4_9ACTN</name>
<accession>A0A2W2FBR4</accession>
<dbReference type="AlphaFoldDB" id="A0A2W2FBR4"/>
<reference evidence="2 3" key="1">
    <citation type="submission" date="2018-01" db="EMBL/GenBank/DDBJ databases">
        <title>Draft genome sequence of Nonomuraea sp. KC333.</title>
        <authorList>
            <person name="Sahin N."/>
            <person name="Saygin H."/>
            <person name="Ay H."/>
        </authorList>
    </citation>
    <scope>NUCLEOTIDE SEQUENCE [LARGE SCALE GENOMIC DNA]</scope>
    <source>
        <strain evidence="2 3">KC333</strain>
    </source>
</reference>
<sequence>MVVPVAVAVYALLYMGFESVYDTFGVTPDQAGITQTTIFGHLISTPVLVFLALLPLLGLAIGLCWAVDRITVIRPVETCGFARDQPGGTCSDSGLVISAL</sequence>
<dbReference type="RefSeq" id="WP_111179287.1">
    <property type="nucleotide sequence ID" value="NZ_POUD01000044.1"/>
</dbReference>
<keyword evidence="1" id="KW-0472">Membrane</keyword>
<keyword evidence="3" id="KW-1185">Reference proteome</keyword>
<feature type="transmembrane region" description="Helical" evidence="1">
    <location>
        <begin position="47"/>
        <end position="67"/>
    </location>
</feature>
<evidence type="ECO:0000313" key="3">
    <source>
        <dbReference type="Proteomes" id="UP000249304"/>
    </source>
</evidence>
<comment type="caution">
    <text evidence="2">The sequence shown here is derived from an EMBL/GenBank/DDBJ whole genome shotgun (WGS) entry which is preliminary data.</text>
</comment>
<protein>
    <submittedName>
        <fullName evidence="2">Uncharacterized protein</fullName>
    </submittedName>
</protein>
<keyword evidence="1" id="KW-0812">Transmembrane</keyword>
<evidence type="ECO:0000313" key="2">
    <source>
        <dbReference type="EMBL" id="PZG19037.1"/>
    </source>
</evidence>
<gene>
    <name evidence="2" type="ORF">C1J01_13430</name>
</gene>
<dbReference type="Proteomes" id="UP000249304">
    <property type="component" value="Unassembled WGS sequence"/>
</dbReference>
<evidence type="ECO:0000256" key="1">
    <source>
        <dbReference type="SAM" id="Phobius"/>
    </source>
</evidence>
<proteinExistence type="predicted"/>